<name>A0A8J3BDZ4_9BACI</name>
<dbReference type="Proteomes" id="UP000637720">
    <property type="component" value="Unassembled WGS sequence"/>
</dbReference>
<keyword evidence="3" id="KW-1185">Reference proteome</keyword>
<dbReference type="PROSITE" id="PS00716">
    <property type="entry name" value="SIGMA70_2"/>
    <property type="match status" value="1"/>
</dbReference>
<dbReference type="GO" id="GO:0003700">
    <property type="term" value="F:DNA-binding transcription factor activity"/>
    <property type="evidence" value="ECO:0007669"/>
    <property type="project" value="InterPro"/>
</dbReference>
<dbReference type="InterPro" id="IPR013324">
    <property type="entry name" value="RNA_pol_sigma_r3/r4-like"/>
</dbReference>
<dbReference type="CDD" id="cd06171">
    <property type="entry name" value="Sigma70_r4"/>
    <property type="match status" value="1"/>
</dbReference>
<sequence length="96" mass="11181">MLADVLGSEENDPEGWIERADLRAQVERLLESLHPRARAILVLRFGLARHEPCTLEEVGRRFGLTRERVRQIEAAALSRLRRTKLSKNLHEYLRKP</sequence>
<protein>
    <recommendedName>
        <fullName evidence="1">RNA polymerase sigma-70 domain-containing protein</fullName>
    </recommendedName>
</protein>
<reference evidence="2" key="1">
    <citation type="journal article" date="2014" name="Int. J. Syst. Evol. Microbiol.">
        <title>Complete genome sequence of Corynebacterium casei LMG S-19264T (=DSM 44701T), isolated from a smear-ripened cheese.</title>
        <authorList>
            <consortium name="US DOE Joint Genome Institute (JGI-PGF)"/>
            <person name="Walter F."/>
            <person name="Albersmeier A."/>
            <person name="Kalinowski J."/>
            <person name="Ruckert C."/>
        </authorList>
    </citation>
    <scope>NUCLEOTIDE SEQUENCE</scope>
    <source>
        <strain evidence="2">JCM 14719</strain>
    </source>
</reference>
<dbReference type="PRINTS" id="PR00046">
    <property type="entry name" value="SIGMA70FCT"/>
</dbReference>
<evidence type="ECO:0000259" key="1">
    <source>
        <dbReference type="PROSITE" id="PS00716"/>
    </source>
</evidence>
<evidence type="ECO:0000313" key="3">
    <source>
        <dbReference type="Proteomes" id="UP000637720"/>
    </source>
</evidence>
<dbReference type="InterPro" id="IPR014284">
    <property type="entry name" value="RNA_pol_sigma-70_dom"/>
</dbReference>
<evidence type="ECO:0000313" key="2">
    <source>
        <dbReference type="EMBL" id="GGK06936.1"/>
    </source>
</evidence>
<dbReference type="PANTHER" id="PTHR30603:SF47">
    <property type="entry name" value="RNA POLYMERASE SIGMA FACTOR SIGD, CHLOROPLASTIC"/>
    <property type="match status" value="1"/>
</dbReference>
<dbReference type="GO" id="GO:0006352">
    <property type="term" value="P:DNA-templated transcription initiation"/>
    <property type="evidence" value="ECO:0007669"/>
    <property type="project" value="InterPro"/>
</dbReference>
<dbReference type="Gene3D" id="1.10.10.10">
    <property type="entry name" value="Winged helix-like DNA-binding domain superfamily/Winged helix DNA-binding domain"/>
    <property type="match status" value="1"/>
</dbReference>
<dbReference type="AlphaFoldDB" id="A0A8J3BDZ4"/>
<dbReference type="InterPro" id="IPR000943">
    <property type="entry name" value="RNA_pol_sigma70"/>
</dbReference>
<comment type="caution">
    <text evidence="2">The sequence shown here is derived from an EMBL/GenBank/DDBJ whole genome shotgun (WGS) entry which is preliminary data.</text>
</comment>
<gene>
    <name evidence="2" type="ORF">GCM10007043_21320</name>
</gene>
<reference evidence="2" key="2">
    <citation type="submission" date="2020-09" db="EMBL/GenBank/DDBJ databases">
        <authorList>
            <person name="Sun Q."/>
            <person name="Ohkuma M."/>
        </authorList>
    </citation>
    <scope>NUCLEOTIDE SEQUENCE</scope>
    <source>
        <strain evidence="2">JCM 14719</strain>
    </source>
</reference>
<dbReference type="SUPFAM" id="SSF88659">
    <property type="entry name" value="Sigma3 and sigma4 domains of RNA polymerase sigma factors"/>
    <property type="match status" value="1"/>
</dbReference>
<dbReference type="InterPro" id="IPR007630">
    <property type="entry name" value="RNA_pol_sigma70_r4"/>
</dbReference>
<proteinExistence type="predicted"/>
<dbReference type="NCBIfam" id="TIGR02937">
    <property type="entry name" value="sigma70-ECF"/>
    <property type="match status" value="1"/>
</dbReference>
<dbReference type="InterPro" id="IPR050239">
    <property type="entry name" value="Sigma-70_RNA_pol_init_factors"/>
</dbReference>
<accession>A0A8J3BDZ4</accession>
<dbReference type="InterPro" id="IPR036388">
    <property type="entry name" value="WH-like_DNA-bd_sf"/>
</dbReference>
<feature type="domain" description="RNA polymerase sigma-70" evidence="1">
    <location>
        <begin position="54"/>
        <end position="80"/>
    </location>
</feature>
<dbReference type="Pfam" id="PF04545">
    <property type="entry name" value="Sigma70_r4"/>
    <property type="match status" value="1"/>
</dbReference>
<dbReference type="PANTHER" id="PTHR30603">
    <property type="entry name" value="RNA POLYMERASE SIGMA FACTOR RPO"/>
    <property type="match status" value="1"/>
</dbReference>
<dbReference type="EMBL" id="BMOF01000059">
    <property type="protein sequence ID" value="GGK06936.1"/>
    <property type="molecule type" value="Genomic_DNA"/>
</dbReference>
<organism evidence="2 3">
    <name type="scientific">Calditerricola satsumensis</name>
    <dbReference type="NCBI Taxonomy" id="373054"/>
    <lineage>
        <taxon>Bacteria</taxon>
        <taxon>Bacillati</taxon>
        <taxon>Bacillota</taxon>
        <taxon>Bacilli</taxon>
        <taxon>Bacillales</taxon>
        <taxon>Bacillaceae</taxon>
        <taxon>Calditerricola</taxon>
    </lineage>
</organism>